<dbReference type="AlphaFoldDB" id="A0A084JWA0"/>
<evidence type="ECO:0000259" key="1">
    <source>
        <dbReference type="Pfam" id="PF01965"/>
    </source>
</evidence>
<reference evidence="3 5" key="2">
    <citation type="submission" date="2018-03" db="EMBL/GenBank/DDBJ databases">
        <title>Genomic Encyclopedia of Archaeal and Bacterial Type Strains, Phase II (KMG-II): from individual species to whole genera.</title>
        <authorList>
            <person name="Goeker M."/>
        </authorList>
    </citation>
    <scope>NUCLEOTIDE SEQUENCE [LARGE SCALE GENOMIC DNA]</scope>
    <source>
        <strain evidence="3 5">DSM 22727</strain>
    </source>
</reference>
<dbReference type="PANTHER" id="PTHR43130:SF14">
    <property type="entry name" value="DJ-1_PFPI DOMAIN-CONTAINING PROTEIN"/>
    <property type="match status" value="1"/>
</dbReference>
<dbReference type="InterPro" id="IPR052158">
    <property type="entry name" value="INH-QAR"/>
</dbReference>
<evidence type="ECO:0000313" key="3">
    <source>
        <dbReference type="EMBL" id="PRX13643.1"/>
    </source>
</evidence>
<dbReference type="Gene3D" id="3.40.50.880">
    <property type="match status" value="1"/>
</dbReference>
<dbReference type="SUPFAM" id="SSF52317">
    <property type="entry name" value="Class I glutamine amidotransferase-like"/>
    <property type="match status" value="1"/>
</dbReference>
<dbReference type="Proteomes" id="UP000028531">
    <property type="component" value="Unassembled WGS sequence"/>
</dbReference>
<protein>
    <submittedName>
        <fullName evidence="3">DJ-1/PfpI family protein</fullName>
    </submittedName>
    <submittedName>
        <fullName evidence="2">Glutamine amidotransferase</fullName>
    </submittedName>
</protein>
<name>A0A084JWA0_NONUL</name>
<evidence type="ECO:0000313" key="2">
    <source>
        <dbReference type="EMBL" id="KEZ93234.1"/>
    </source>
</evidence>
<dbReference type="GO" id="GO:0016740">
    <property type="term" value="F:transferase activity"/>
    <property type="evidence" value="ECO:0007669"/>
    <property type="project" value="UniProtKB-KW"/>
</dbReference>
<dbReference type="EMBL" id="PVNA01000003">
    <property type="protein sequence ID" value="PRX13643.1"/>
    <property type="molecule type" value="Genomic_DNA"/>
</dbReference>
<reference evidence="2 4" key="1">
    <citation type="submission" date="2014-07" db="EMBL/GenBank/DDBJ databases">
        <title>Draft genome sequence of Nonlabens ulvanivorans, an ulvan degrading bacterium.</title>
        <authorList>
            <person name="Kopel M."/>
            <person name="Helbert W."/>
            <person name="Henrissat B."/>
            <person name="Doniger T."/>
            <person name="Banin E."/>
        </authorList>
    </citation>
    <scope>NUCLEOTIDE SEQUENCE [LARGE SCALE GENOMIC DNA]</scope>
    <source>
        <strain evidence="2 4">PLR</strain>
    </source>
</reference>
<evidence type="ECO:0000313" key="5">
    <source>
        <dbReference type="Proteomes" id="UP000239997"/>
    </source>
</evidence>
<proteinExistence type="predicted"/>
<comment type="caution">
    <text evidence="2">The sequence shown here is derived from an EMBL/GenBank/DDBJ whole genome shotgun (WGS) entry which is preliminary data.</text>
</comment>
<dbReference type="Pfam" id="PF01965">
    <property type="entry name" value="DJ-1_PfpI"/>
    <property type="match status" value="1"/>
</dbReference>
<keyword evidence="2" id="KW-0315">Glutamine amidotransferase</keyword>
<organism evidence="2 4">
    <name type="scientific">Nonlabens ulvanivorans</name>
    <name type="common">Persicivirga ulvanivorans</name>
    <dbReference type="NCBI Taxonomy" id="906888"/>
    <lineage>
        <taxon>Bacteria</taxon>
        <taxon>Pseudomonadati</taxon>
        <taxon>Bacteroidota</taxon>
        <taxon>Flavobacteriia</taxon>
        <taxon>Flavobacteriales</taxon>
        <taxon>Flavobacteriaceae</taxon>
        <taxon>Nonlabens</taxon>
    </lineage>
</organism>
<dbReference type="PROSITE" id="PS51257">
    <property type="entry name" value="PROKAR_LIPOPROTEIN"/>
    <property type="match status" value="1"/>
</dbReference>
<keyword evidence="2" id="KW-0808">Transferase</keyword>
<evidence type="ECO:0000313" key="4">
    <source>
        <dbReference type="Proteomes" id="UP000028531"/>
    </source>
</evidence>
<dbReference type="PANTHER" id="PTHR43130">
    <property type="entry name" value="ARAC-FAMILY TRANSCRIPTIONAL REGULATOR"/>
    <property type="match status" value="1"/>
</dbReference>
<dbReference type="OrthoDB" id="6382410at2"/>
<dbReference type="EMBL" id="JPJI01000032">
    <property type="protein sequence ID" value="KEZ93234.1"/>
    <property type="molecule type" value="Genomic_DNA"/>
</dbReference>
<dbReference type="RefSeq" id="WP_036584949.1">
    <property type="nucleotide sequence ID" value="NZ_JPJI01000032.1"/>
</dbReference>
<gene>
    <name evidence="2" type="ORF">IL45_14035</name>
    <name evidence="3" type="ORF">LY02_01888</name>
</gene>
<accession>A0A084JWA0</accession>
<dbReference type="InterPro" id="IPR002818">
    <property type="entry name" value="DJ-1/PfpI"/>
</dbReference>
<keyword evidence="5" id="KW-1185">Reference proteome</keyword>
<dbReference type="Proteomes" id="UP000239997">
    <property type="component" value="Unassembled WGS sequence"/>
</dbReference>
<dbReference type="InterPro" id="IPR029062">
    <property type="entry name" value="Class_I_gatase-like"/>
</dbReference>
<dbReference type="GO" id="GO:0006355">
    <property type="term" value="P:regulation of DNA-templated transcription"/>
    <property type="evidence" value="ECO:0007669"/>
    <property type="project" value="TreeGrafter"/>
</dbReference>
<feature type="domain" description="DJ-1/PfpI" evidence="1">
    <location>
        <begin position="45"/>
        <end position="206"/>
    </location>
</feature>
<sequence>MPKLFITLLCFFILISCQQEQKPVLTTTSSTQHKAPTLLKDAYNVGFLVMDGTFNTELTAPFDIFQHTRFRESVKPMNTFTVAQSKNIITTFEGLRLQPDYDFNDAPRIDILVIPSAEHHLDSDLENTEVINWIKQTGSAATYITSHCDGAFMLAQAGLLDHVVSTTFPSDVHKMRERFPNLDIRENVWFVHDGKVITSAGGARSFEAAMYLCDVLYGPDITNDLAGGLVLEYNLADYPHLIINQEKEN</sequence>